<dbReference type="GO" id="GO:0003755">
    <property type="term" value="F:peptidyl-prolyl cis-trans isomerase activity"/>
    <property type="evidence" value="ECO:0007669"/>
    <property type="project" value="InterPro"/>
</dbReference>
<dbReference type="SUPFAM" id="SSF50891">
    <property type="entry name" value="Cyclophilin-like"/>
    <property type="match status" value="1"/>
</dbReference>
<organism evidence="3 4">
    <name type="scientific">Eufriesea mexicana</name>
    <dbReference type="NCBI Taxonomy" id="516756"/>
    <lineage>
        <taxon>Eukaryota</taxon>
        <taxon>Metazoa</taxon>
        <taxon>Ecdysozoa</taxon>
        <taxon>Arthropoda</taxon>
        <taxon>Hexapoda</taxon>
        <taxon>Insecta</taxon>
        <taxon>Pterygota</taxon>
        <taxon>Neoptera</taxon>
        <taxon>Endopterygota</taxon>
        <taxon>Hymenoptera</taxon>
        <taxon>Apocrita</taxon>
        <taxon>Aculeata</taxon>
        <taxon>Apoidea</taxon>
        <taxon>Anthophila</taxon>
        <taxon>Apidae</taxon>
        <taxon>Eufriesea</taxon>
    </lineage>
</organism>
<dbReference type="Pfam" id="PF00160">
    <property type="entry name" value="Pro_isomerase"/>
    <property type="match status" value="1"/>
</dbReference>
<name>A0A310SAS5_9HYME</name>
<feature type="domain" description="PPIase cyclophilin-type" evidence="2">
    <location>
        <begin position="1"/>
        <end position="30"/>
    </location>
</feature>
<evidence type="ECO:0000313" key="4">
    <source>
        <dbReference type="Proteomes" id="UP000250275"/>
    </source>
</evidence>
<dbReference type="EMBL" id="KQ776210">
    <property type="protein sequence ID" value="OAD52201.1"/>
    <property type="molecule type" value="Genomic_DNA"/>
</dbReference>
<protein>
    <submittedName>
        <fullName evidence="3">Peptidyl-prolyl cis-trans isomerase CWC27 like protein</fullName>
    </submittedName>
</protein>
<dbReference type="InterPro" id="IPR002130">
    <property type="entry name" value="Cyclophilin-type_PPIase_dom"/>
</dbReference>
<reference evidence="3 4" key="1">
    <citation type="submission" date="2015-07" db="EMBL/GenBank/DDBJ databases">
        <title>The genome of Eufriesea mexicana.</title>
        <authorList>
            <person name="Pan H."/>
            <person name="Kapheim K."/>
        </authorList>
    </citation>
    <scope>NUCLEOTIDE SEQUENCE [LARGE SCALE GENOMIC DNA]</scope>
    <source>
        <strain evidence="3">0111107269</strain>
        <tissue evidence="3">Whole body</tissue>
    </source>
</reference>
<feature type="compositionally biased region" description="Basic and acidic residues" evidence="1">
    <location>
        <begin position="47"/>
        <end position="59"/>
    </location>
</feature>
<keyword evidence="3" id="KW-0413">Isomerase</keyword>
<accession>A0A310SAS5</accession>
<feature type="region of interest" description="Disordered" evidence="1">
    <location>
        <begin position="43"/>
        <end position="95"/>
    </location>
</feature>
<dbReference type="Proteomes" id="UP000250275">
    <property type="component" value="Unassembled WGS sequence"/>
</dbReference>
<dbReference type="Gene3D" id="2.40.100.10">
    <property type="entry name" value="Cyclophilin-like"/>
    <property type="match status" value="1"/>
</dbReference>
<gene>
    <name evidence="3" type="ORF">WN48_02602</name>
</gene>
<evidence type="ECO:0000313" key="3">
    <source>
        <dbReference type="EMBL" id="OAD52201.1"/>
    </source>
</evidence>
<feature type="compositionally biased region" description="Basic and acidic residues" evidence="1">
    <location>
        <begin position="74"/>
        <end position="95"/>
    </location>
</feature>
<evidence type="ECO:0000259" key="2">
    <source>
        <dbReference type="Pfam" id="PF00160"/>
    </source>
</evidence>
<proteinExistence type="predicted"/>
<dbReference type="AlphaFoldDB" id="A0A310SAS5"/>
<dbReference type="InterPro" id="IPR029000">
    <property type="entry name" value="Cyclophilin-like_dom_sf"/>
</dbReference>
<keyword evidence="4" id="KW-1185">Reference proteome</keyword>
<evidence type="ECO:0000256" key="1">
    <source>
        <dbReference type="SAM" id="MobiDB-lite"/>
    </source>
</evidence>
<sequence length="129" mass="14862">MKTTVGDIESELWTKETPKACRNFTQLCIEEVEESEEESVILNKKFSGKDNSAHDHLTDPKLSSQPAVASPELANKKWKEDRSSDWESDDEVKTQEELEIIKKGKEAVKERIKYKLRDAKKEPKKVTKL</sequence>